<dbReference type="SUPFAM" id="SSF52540">
    <property type="entry name" value="P-loop containing nucleoside triphosphate hydrolases"/>
    <property type="match status" value="1"/>
</dbReference>
<evidence type="ECO:0000259" key="4">
    <source>
        <dbReference type="PROSITE" id="PS50009"/>
    </source>
</evidence>
<dbReference type="SMART" id="SM00147">
    <property type="entry name" value="RasGEF"/>
    <property type="match status" value="1"/>
</dbReference>
<protein>
    <submittedName>
        <fullName evidence="6">Ras guanine nucleotide exchange factor domain-containing protein</fullName>
    </submittedName>
</protein>
<feature type="region of interest" description="Disordered" evidence="3">
    <location>
        <begin position="317"/>
        <end position="387"/>
    </location>
</feature>
<dbReference type="InterPro" id="IPR000651">
    <property type="entry name" value="Ras-like_Gua-exchang_fac_N"/>
</dbReference>
<dbReference type="RefSeq" id="XP_033585826.1">
    <property type="nucleotide sequence ID" value="XM_033731963.1"/>
</dbReference>
<accession>A0A6A6PHK0</accession>
<dbReference type="Pfam" id="PF00071">
    <property type="entry name" value="Ras"/>
    <property type="match status" value="1"/>
</dbReference>
<dbReference type="Pfam" id="PF00618">
    <property type="entry name" value="RasGEF_N"/>
    <property type="match status" value="1"/>
</dbReference>
<feature type="compositionally biased region" description="Basic and acidic residues" evidence="3">
    <location>
        <begin position="52"/>
        <end position="62"/>
    </location>
</feature>
<keyword evidence="7" id="KW-1185">Reference proteome</keyword>
<dbReference type="SUPFAM" id="SSF48366">
    <property type="entry name" value="Ras GEF"/>
    <property type="match status" value="1"/>
</dbReference>
<feature type="compositionally biased region" description="Polar residues" evidence="3">
    <location>
        <begin position="366"/>
        <end position="381"/>
    </location>
</feature>
<reference evidence="6" key="1">
    <citation type="journal article" date="2020" name="Stud. Mycol.">
        <title>101 Dothideomycetes genomes: a test case for predicting lifestyles and emergence of pathogens.</title>
        <authorList>
            <person name="Haridas S."/>
            <person name="Albert R."/>
            <person name="Binder M."/>
            <person name="Bloem J."/>
            <person name="Labutti K."/>
            <person name="Salamov A."/>
            <person name="Andreopoulos B."/>
            <person name="Baker S."/>
            <person name="Barry K."/>
            <person name="Bills G."/>
            <person name="Bluhm B."/>
            <person name="Cannon C."/>
            <person name="Castanera R."/>
            <person name="Culley D."/>
            <person name="Daum C."/>
            <person name="Ezra D."/>
            <person name="Gonzalez J."/>
            <person name="Henrissat B."/>
            <person name="Kuo A."/>
            <person name="Liang C."/>
            <person name="Lipzen A."/>
            <person name="Lutzoni F."/>
            <person name="Magnuson J."/>
            <person name="Mondo S."/>
            <person name="Nolan M."/>
            <person name="Ohm R."/>
            <person name="Pangilinan J."/>
            <person name="Park H.-J."/>
            <person name="Ramirez L."/>
            <person name="Alfaro M."/>
            <person name="Sun H."/>
            <person name="Tritt A."/>
            <person name="Yoshinaga Y."/>
            <person name="Zwiers L.-H."/>
            <person name="Turgeon B."/>
            <person name="Goodwin S."/>
            <person name="Spatafora J."/>
            <person name="Crous P."/>
            <person name="Grigoriev I."/>
        </authorList>
    </citation>
    <scope>NUCLEOTIDE SEQUENCE</scope>
    <source>
        <strain evidence="6">CBS 113389</strain>
    </source>
</reference>
<feature type="compositionally biased region" description="Low complexity" evidence="3">
    <location>
        <begin position="1"/>
        <end position="17"/>
    </location>
</feature>
<dbReference type="GeneID" id="54472965"/>
<dbReference type="InterPro" id="IPR027417">
    <property type="entry name" value="P-loop_NTPase"/>
</dbReference>
<dbReference type="GO" id="GO:0005085">
    <property type="term" value="F:guanyl-nucleotide exchange factor activity"/>
    <property type="evidence" value="ECO:0007669"/>
    <property type="project" value="UniProtKB-KW"/>
</dbReference>
<feature type="region of interest" description="Disordered" evidence="3">
    <location>
        <begin position="582"/>
        <end position="608"/>
    </location>
</feature>
<feature type="region of interest" description="Disordered" evidence="3">
    <location>
        <begin position="1"/>
        <end position="102"/>
    </location>
</feature>
<feature type="domain" description="N-terminal Ras-GEF" evidence="5">
    <location>
        <begin position="423"/>
        <end position="548"/>
    </location>
</feature>
<dbReference type="PROSITE" id="PS51419">
    <property type="entry name" value="RAB"/>
    <property type="match status" value="1"/>
</dbReference>
<proteinExistence type="predicted"/>
<dbReference type="PROSITE" id="PS50009">
    <property type="entry name" value="RASGEF_CAT"/>
    <property type="match status" value="1"/>
</dbReference>
<dbReference type="PANTHER" id="PTHR23113:SF348">
    <property type="entry name" value="GUANYL-NUCLEOTIDE EXCHANGE FACTOR RASGEF, PUTATIVE (AFU_ORTHOLOGUE AFUA_1G04700)-RELATED"/>
    <property type="match status" value="1"/>
</dbReference>
<feature type="compositionally biased region" description="Basic and acidic residues" evidence="3">
    <location>
        <begin position="354"/>
        <end position="365"/>
    </location>
</feature>
<evidence type="ECO:0000259" key="5">
    <source>
        <dbReference type="PROSITE" id="PS50212"/>
    </source>
</evidence>
<dbReference type="GO" id="GO:0007265">
    <property type="term" value="P:Ras protein signal transduction"/>
    <property type="evidence" value="ECO:0007669"/>
    <property type="project" value="TreeGrafter"/>
</dbReference>
<dbReference type="InterPro" id="IPR036964">
    <property type="entry name" value="RASGEF_cat_dom_sf"/>
</dbReference>
<dbReference type="GO" id="GO:0005525">
    <property type="term" value="F:GTP binding"/>
    <property type="evidence" value="ECO:0007669"/>
    <property type="project" value="InterPro"/>
</dbReference>
<dbReference type="Gene3D" id="3.40.50.300">
    <property type="entry name" value="P-loop containing nucleotide triphosphate hydrolases"/>
    <property type="match status" value="1"/>
</dbReference>
<sequence>MSSSATQSRRSSKSTQSGRDRDSQPARNDRRQKAQSVQVETGRRRPSQQIEKQLRIADERPSVKSRINSAPLVSRRVDDASRQEDGHDDAQPRAQAASARASKAIPDLGAQDEDEVAGVVGAIRHFQPFQPPELSQPLPDINIAIIGSRGVGKSTFMQKALDLPFLSDSQAVERKIGIDGTDYLLRLLEVPIDDVDIDDDDETVIWPETIEDKLMPQIDGAVTLYNVQDRGTLEDVPKMLNAIDKAGLPSLLVSSKCDTLPQDRAVDPRVIEQAAKRQIKNLDALQVSSAVPDSHKQGMALILQAIVASVPSDQLQAPSALRRRAQSNAVRPVSPRPPSERGHLRAASEQTGRPYKDQSPSRHDSSLTAYSSEDWSHATSETADHDMQSSFLFEESMSETSEGSFDVPDQMIPQIGTVSHTPPFYTEDGTTFEVLVDRLLAQPSSKADGKFSAIFLALYRKFATPGELLEAIAQYFDKLERSSDAGVIKTSNQLRVLAILELWIGTYPGDFAYPKTKQRIRTFVGKLAENRIFASAAKMMTVDLGAVRENDDTNWAYCDKDRQSSGARNRLSLSASAKRLLDDPDHHAVNGSSLASEDTAASDGATSSHTLARVESAQQQAALLTPTPRHPVTKMQWRLLMELSDDSIARELTRIDWVMFCSTPPRDLVRQVSLSKAQKAACKNIVHVNRAIDHFNHLASWVQNYILLRDKPKHRALMLEKFMRIARKLRELNNYNSLGAIIAGIKSAPVHRLAATRELIPRPVGTDWLKLEILMSPSKSHSAYRLAWENSSTERIPYLPLLQRDLVAAAAGNETFIGDEKEGRINWKKFEIMGEVVVDIQKAQGLPYKGLLGGKGNEVIKELVLDVKLMRDEEVSIFPAVLGERVHGLTWLRVTGALCPQQAA</sequence>
<dbReference type="Gene3D" id="1.10.840.10">
    <property type="entry name" value="Ras guanine-nucleotide exchange factors catalytic domain"/>
    <property type="match status" value="1"/>
</dbReference>
<dbReference type="InterPro" id="IPR001895">
    <property type="entry name" value="RASGEF_cat_dom"/>
</dbReference>
<dbReference type="PANTHER" id="PTHR23113">
    <property type="entry name" value="GUANINE NUCLEOTIDE EXCHANGE FACTOR"/>
    <property type="match status" value="1"/>
</dbReference>
<feature type="compositionally biased region" description="Low complexity" evidence="3">
    <location>
        <begin position="92"/>
        <end position="102"/>
    </location>
</feature>
<evidence type="ECO:0000256" key="3">
    <source>
        <dbReference type="SAM" id="MobiDB-lite"/>
    </source>
</evidence>
<dbReference type="GO" id="GO:0005886">
    <property type="term" value="C:plasma membrane"/>
    <property type="evidence" value="ECO:0007669"/>
    <property type="project" value="TreeGrafter"/>
</dbReference>
<name>A0A6A6PHK0_9PEZI</name>
<evidence type="ECO:0000256" key="1">
    <source>
        <dbReference type="ARBA" id="ARBA00022658"/>
    </source>
</evidence>
<organism evidence="6 7">
    <name type="scientific">Neohortaea acidophila</name>
    <dbReference type="NCBI Taxonomy" id="245834"/>
    <lineage>
        <taxon>Eukaryota</taxon>
        <taxon>Fungi</taxon>
        <taxon>Dikarya</taxon>
        <taxon>Ascomycota</taxon>
        <taxon>Pezizomycotina</taxon>
        <taxon>Dothideomycetes</taxon>
        <taxon>Dothideomycetidae</taxon>
        <taxon>Mycosphaerellales</taxon>
        <taxon>Teratosphaeriaceae</taxon>
        <taxon>Neohortaea</taxon>
    </lineage>
</organism>
<dbReference type="CDD" id="cd06224">
    <property type="entry name" value="REM"/>
    <property type="match status" value="1"/>
</dbReference>
<feature type="compositionally biased region" description="Basic and acidic residues" evidence="3">
    <location>
        <begin position="18"/>
        <end position="32"/>
    </location>
</feature>
<dbReference type="InterPro" id="IPR001806">
    <property type="entry name" value="Small_GTPase"/>
</dbReference>
<dbReference type="OrthoDB" id="28357at2759"/>
<dbReference type="Proteomes" id="UP000799767">
    <property type="component" value="Unassembled WGS sequence"/>
</dbReference>
<dbReference type="PROSITE" id="PS50212">
    <property type="entry name" value="RASGEF_NTER"/>
    <property type="match status" value="1"/>
</dbReference>
<feature type="compositionally biased region" description="Basic and acidic residues" evidence="3">
    <location>
        <begin position="75"/>
        <end position="91"/>
    </location>
</feature>
<evidence type="ECO:0000256" key="2">
    <source>
        <dbReference type="PROSITE-ProRule" id="PRU00168"/>
    </source>
</evidence>
<dbReference type="CDD" id="cd00882">
    <property type="entry name" value="Ras_like_GTPase"/>
    <property type="match status" value="1"/>
</dbReference>
<dbReference type="InterPro" id="IPR008937">
    <property type="entry name" value="Ras-like_GEF"/>
</dbReference>
<dbReference type="Gene3D" id="1.20.870.10">
    <property type="entry name" value="Son of sevenless (SoS) protein Chain: S domain 1"/>
    <property type="match status" value="1"/>
</dbReference>
<dbReference type="GO" id="GO:0003924">
    <property type="term" value="F:GTPase activity"/>
    <property type="evidence" value="ECO:0007669"/>
    <property type="project" value="InterPro"/>
</dbReference>
<keyword evidence="1 2" id="KW-0344">Guanine-nucleotide releasing factor</keyword>
<evidence type="ECO:0000313" key="7">
    <source>
        <dbReference type="Proteomes" id="UP000799767"/>
    </source>
</evidence>
<dbReference type="AlphaFoldDB" id="A0A6A6PHK0"/>
<feature type="domain" description="Ras-GEF" evidence="4">
    <location>
        <begin position="644"/>
        <end position="880"/>
    </location>
</feature>
<dbReference type="EMBL" id="MU001642">
    <property type="protein sequence ID" value="KAF2479256.1"/>
    <property type="molecule type" value="Genomic_DNA"/>
</dbReference>
<dbReference type="InterPro" id="IPR023578">
    <property type="entry name" value="Ras_GEF_dom_sf"/>
</dbReference>
<gene>
    <name evidence="6" type="ORF">BDY17DRAFT_272723</name>
</gene>
<dbReference type="Pfam" id="PF00617">
    <property type="entry name" value="RasGEF"/>
    <property type="match status" value="1"/>
</dbReference>
<evidence type="ECO:0000313" key="6">
    <source>
        <dbReference type="EMBL" id="KAF2479256.1"/>
    </source>
</evidence>